<accession>A0A1J5RL66</accession>
<gene>
    <name evidence="1" type="ORF">GALL_253300</name>
</gene>
<dbReference type="EMBL" id="MLJW01000224">
    <property type="protein sequence ID" value="OIQ92727.1"/>
    <property type="molecule type" value="Genomic_DNA"/>
</dbReference>
<sequence>MPEVQDERDVALFPDDTRHPYYIVAPPYTRFSAGVKSLHLLCHSLNRRGYQAYMVIDPDVPVGVAALSPSLTTPRLTQDLAEAHQRDGRRPIVVYPEVIPGNPMNAPVVVRYVLNFPGLLGGDKTYAPEEIVFGYSAVLAEAAGCPENVLFIPTSNSRIFHPPQAESARSGTCFYAKKYKLLHPNSLLPQTRESLEITTEQSPEEMAAIFSRSELIYCYENTAVALEAALCGCPAVFLPNQHLSSIIGAQELGADGFAWGDDPAEIARAKETVSRVFENYRATEALFWKQLDYFIFMTQKSVGVHFSRMRITPPFPKFNLVNIKISLFISRVRSAFWKYGLINVILKIKTKIKIFMFRRGV</sequence>
<reference evidence="1" key="1">
    <citation type="submission" date="2016-10" db="EMBL/GenBank/DDBJ databases">
        <title>Sequence of Gallionella enrichment culture.</title>
        <authorList>
            <person name="Poehlein A."/>
            <person name="Muehling M."/>
            <person name="Daniel R."/>
        </authorList>
    </citation>
    <scope>NUCLEOTIDE SEQUENCE</scope>
</reference>
<dbReference type="AlphaFoldDB" id="A0A1J5RL66"/>
<name>A0A1J5RL66_9ZZZZ</name>
<evidence type="ECO:0000313" key="1">
    <source>
        <dbReference type="EMBL" id="OIQ92727.1"/>
    </source>
</evidence>
<comment type="caution">
    <text evidence="1">The sequence shown here is derived from an EMBL/GenBank/DDBJ whole genome shotgun (WGS) entry which is preliminary data.</text>
</comment>
<protein>
    <submittedName>
        <fullName evidence="1">Uncharacterized protein</fullName>
    </submittedName>
</protein>
<proteinExistence type="predicted"/>
<organism evidence="1">
    <name type="scientific">mine drainage metagenome</name>
    <dbReference type="NCBI Taxonomy" id="410659"/>
    <lineage>
        <taxon>unclassified sequences</taxon>
        <taxon>metagenomes</taxon>
        <taxon>ecological metagenomes</taxon>
    </lineage>
</organism>